<dbReference type="Proteomes" id="UP001225378">
    <property type="component" value="Chromosome"/>
</dbReference>
<keyword evidence="1" id="KW-1133">Transmembrane helix</keyword>
<keyword evidence="1" id="KW-0472">Membrane</keyword>
<dbReference type="AlphaFoldDB" id="A0AAU7NXW7"/>
<feature type="transmembrane region" description="Helical" evidence="1">
    <location>
        <begin position="78"/>
        <end position="99"/>
    </location>
</feature>
<evidence type="ECO:0000313" key="3">
    <source>
        <dbReference type="Proteomes" id="UP001225378"/>
    </source>
</evidence>
<gene>
    <name evidence="2" type="ORF">Q9L42_006655</name>
</gene>
<dbReference type="KEGG" id="mech:Q9L42_006655"/>
<feature type="transmembrane region" description="Helical" evidence="1">
    <location>
        <begin position="21"/>
        <end position="39"/>
    </location>
</feature>
<proteinExistence type="predicted"/>
<keyword evidence="1" id="KW-0812">Transmembrane</keyword>
<keyword evidence="3" id="KW-1185">Reference proteome</keyword>
<evidence type="ECO:0000256" key="1">
    <source>
        <dbReference type="SAM" id="Phobius"/>
    </source>
</evidence>
<dbReference type="EMBL" id="CP157743">
    <property type="protein sequence ID" value="XBS21798.1"/>
    <property type="molecule type" value="Genomic_DNA"/>
</dbReference>
<evidence type="ECO:0000313" key="2">
    <source>
        <dbReference type="EMBL" id="XBS21798.1"/>
    </source>
</evidence>
<name>A0AAU7NXW7_9GAMM</name>
<organism evidence="2 3">
    <name type="scientific">Methylomarinum roseum</name>
    <dbReference type="NCBI Taxonomy" id="3067653"/>
    <lineage>
        <taxon>Bacteria</taxon>
        <taxon>Pseudomonadati</taxon>
        <taxon>Pseudomonadota</taxon>
        <taxon>Gammaproteobacteria</taxon>
        <taxon>Methylococcales</taxon>
        <taxon>Methylococcaceae</taxon>
        <taxon>Methylomarinum</taxon>
    </lineage>
</organism>
<sequence length="133" mass="14650">MILTAIWVYQAVLKIKKPHGLFWVAGCAALFFAVQWIFVQLNIVIIDTYQGDDIGAEYDRSLGSVGDRATNEKGTGGIFLNILYELLPPLAGFLSVALVRAKFILNESLTVATLFGGIKEMFVSIKDSFKTSE</sequence>
<accession>A0AAU7NXW7</accession>
<protein>
    <submittedName>
        <fullName evidence="2">Uncharacterized protein</fullName>
    </submittedName>
</protein>
<reference evidence="2 3" key="1">
    <citation type="journal article" date="2024" name="Microbiology">
        <title>Methylomarinum rosea sp. nov., a novel halophilic methanotrophic bacterium from the hypersaline Lake Elton.</title>
        <authorList>
            <person name="Suleimanov R.Z."/>
            <person name="Oshkin I.Y."/>
            <person name="Danilova O.V."/>
            <person name="Suzina N.E."/>
            <person name="Dedysh S.N."/>
        </authorList>
    </citation>
    <scope>NUCLEOTIDE SEQUENCE [LARGE SCALE GENOMIC DNA]</scope>
    <source>
        <strain evidence="2 3">Ch1-1</strain>
    </source>
</reference>
<dbReference type="RefSeq" id="WP_305909208.1">
    <property type="nucleotide sequence ID" value="NZ_CP157743.1"/>
</dbReference>